<dbReference type="SMART" id="SM00382">
    <property type="entry name" value="AAA"/>
    <property type="match status" value="2"/>
</dbReference>
<feature type="domain" description="UVR" evidence="11">
    <location>
        <begin position="494"/>
        <end position="529"/>
    </location>
</feature>
<dbReference type="InterPro" id="IPR019489">
    <property type="entry name" value="Clp_ATPase_C"/>
</dbReference>
<reference evidence="13 14" key="1">
    <citation type="journal article" date="2018" name="Nat. Genet.">
        <title>The Rosa genome provides new insights in the design of modern roses.</title>
        <authorList>
            <person name="Bendahmane M."/>
        </authorList>
    </citation>
    <scope>NUCLEOTIDE SEQUENCE [LARGE SCALE GENOMIC DNA]</scope>
    <source>
        <strain evidence="14">cv. Old Blush</strain>
    </source>
</reference>
<name>A0A2P6P4M2_ROSCH</name>
<dbReference type="InterPro" id="IPR001270">
    <property type="entry name" value="ClpA/B"/>
</dbReference>
<dbReference type="InterPro" id="IPR050130">
    <property type="entry name" value="ClpA_ClpB"/>
</dbReference>
<evidence type="ECO:0000256" key="5">
    <source>
        <dbReference type="ARBA" id="ARBA00022741"/>
    </source>
</evidence>
<dbReference type="InterPro" id="IPR041546">
    <property type="entry name" value="ClpA/ClpB_AAA_lid"/>
</dbReference>
<dbReference type="FunFam" id="1.10.8.60:FF:000011">
    <property type="entry name" value="ATP-dependent Clp protease ATP-binding subunit"/>
    <property type="match status" value="1"/>
</dbReference>
<evidence type="ECO:0000256" key="1">
    <source>
        <dbReference type="ARBA" id="ARBA00004229"/>
    </source>
</evidence>
<dbReference type="CDD" id="cd19499">
    <property type="entry name" value="RecA-like_ClpB_Hsp104-like"/>
    <property type="match status" value="1"/>
</dbReference>
<keyword evidence="4 9" id="KW-0677">Repeat</keyword>
<dbReference type="InterPro" id="IPR018368">
    <property type="entry name" value="ClpA/B_CS1"/>
</dbReference>
<keyword evidence="13" id="KW-0378">Hydrolase</keyword>
<dbReference type="FunFam" id="1.10.1780.10:FF:000004">
    <property type="entry name" value="ATP-dependent Clp protease ATP-binding subunit ClpC"/>
    <property type="match status" value="1"/>
</dbReference>
<dbReference type="FunFam" id="1.10.8.60:FF:000017">
    <property type="entry name" value="ATP-dependent chaperone ClpB"/>
    <property type="match status" value="1"/>
</dbReference>
<dbReference type="Proteomes" id="UP000238479">
    <property type="component" value="Chromosome 7"/>
</dbReference>
<sequence length="907" mass="100662">MARVLVQSTNIPGVVGGRRLAQSKGSGNTRRSTKMMCTLRAPALRLSSFSGLRSVNALDIMARPGQDLYSKVGVAISSRRQKASRCVPKAMFERFTEKAIKVIMLAQEEARRLGHNFVGTEQILLGLIGEGTGIAAKVLKSMGINLKDARVEVEKIIGRGSGFVAVEIPFTPRAKRVLELSLEEARQLGHNYIGSEHLLLGLLREGEGVAARVIRMVGESTEAVGVGAGQGSSGNKMPTLEEYGTNLTKLAEEGKLDPVVGRQPQIERVVQILGRRTKNNPCLIGEPGVGKTAIAEGLAQRIASGDVPETIEGKKVITLDMGLLVAGTKYRGEFEERLKKLMEEIKQSDEIILFIDEVHTLIGAGAAEGAIDAANILKPALARGELQCIGATTLDEYRKHIEKDPALERRFQPVKVPEPSVDETIQILRGLRERYEIHHKLRYTDEALVSAAQLSYQYISDRFLPDKAIDLIDEAGSRVRLRHAQLPEEARDLDKELRQITKEKNEAVRSQDFEKAGELRDREMDLKTQITAITEKGKEMSKAESEAGDVGPMVTEVDIQHIVSSWTGIPVDKVSADESDRLLKMEETLHKRVIGQDEAVKAISRAIRRARVGLKNPNRPIASFIFSGPTGVGKSELAKALAAYYFGSEEAMIRLDMSEFMERHTVSKLIGSPPGYVGYTEGGQLTEAVRRRPYTVVLFDEIEKAHPDVFNMMLQILEDGRLTDSKGRTVDFKNTLLIMTSNVGSSVIEKGGRRIGFDLDYDEKDSSYNRIKSLVTEELKQYFRPEFLNRLDEMIVFRQLTKLEVKEIADIMLKEVFERLKTKEIELQVTERFRDRVVDEGYNPSYGARPLRRAIMRLLEDSMAEKMLAREIKEGDSVIVDVDSDGNVTVLNGSSGSPESLPEALPV</sequence>
<keyword evidence="5 10" id="KW-0547">Nucleotide-binding</keyword>
<dbReference type="InterPro" id="IPR004176">
    <property type="entry name" value="Clp_R_N"/>
</dbReference>
<dbReference type="Gene3D" id="1.10.8.60">
    <property type="match status" value="2"/>
</dbReference>
<dbReference type="InterPro" id="IPR036628">
    <property type="entry name" value="Clp_N_dom_sf"/>
</dbReference>
<dbReference type="Pfam" id="PF10431">
    <property type="entry name" value="ClpB_D2-small"/>
    <property type="match status" value="1"/>
</dbReference>
<evidence type="ECO:0000259" key="11">
    <source>
        <dbReference type="PROSITE" id="PS50151"/>
    </source>
</evidence>
<comment type="subcellular location">
    <subcellularLocation>
        <location evidence="1">Plastid</location>
        <location evidence="1">Chloroplast</location>
    </subcellularLocation>
</comment>
<dbReference type="OMA" id="MSIQDIM"/>
<evidence type="ECO:0000313" key="14">
    <source>
        <dbReference type="Proteomes" id="UP000238479"/>
    </source>
</evidence>
<evidence type="ECO:0000256" key="8">
    <source>
        <dbReference type="ARBA" id="ARBA00023186"/>
    </source>
</evidence>
<dbReference type="InterPro" id="IPR001943">
    <property type="entry name" value="UVR_dom"/>
</dbReference>
<accession>A0A2P6P4M2</accession>
<dbReference type="Pfam" id="PF00004">
    <property type="entry name" value="AAA"/>
    <property type="match status" value="1"/>
</dbReference>
<dbReference type="Gene3D" id="4.10.860.10">
    <property type="entry name" value="UVR domain"/>
    <property type="match status" value="1"/>
</dbReference>
<dbReference type="SMART" id="SM01086">
    <property type="entry name" value="ClpB_D2-small"/>
    <property type="match status" value="1"/>
</dbReference>
<dbReference type="GO" id="GO:0009570">
    <property type="term" value="C:chloroplast stroma"/>
    <property type="evidence" value="ECO:0007669"/>
    <property type="project" value="UniProtKB-ARBA"/>
</dbReference>
<dbReference type="PRINTS" id="PR00300">
    <property type="entry name" value="CLPPROTEASEA"/>
</dbReference>
<evidence type="ECO:0000256" key="9">
    <source>
        <dbReference type="PROSITE-ProRule" id="PRU01251"/>
    </source>
</evidence>
<evidence type="ECO:0000256" key="3">
    <source>
        <dbReference type="ARBA" id="ARBA00022640"/>
    </source>
</evidence>
<dbReference type="AlphaFoldDB" id="A0A2P6P4M2"/>
<dbReference type="Pfam" id="PF17871">
    <property type="entry name" value="AAA_lid_9"/>
    <property type="match status" value="1"/>
</dbReference>
<evidence type="ECO:0000256" key="6">
    <source>
        <dbReference type="ARBA" id="ARBA00022840"/>
    </source>
</evidence>
<dbReference type="Gene3D" id="3.40.50.300">
    <property type="entry name" value="P-loop containing nucleotide triphosphate hydrolases"/>
    <property type="match status" value="2"/>
</dbReference>
<comment type="similarity">
    <text evidence="10">Belongs to the ClpA/ClpB family.</text>
</comment>
<dbReference type="GO" id="GO:0005524">
    <property type="term" value="F:ATP binding"/>
    <property type="evidence" value="ECO:0007669"/>
    <property type="project" value="UniProtKB-KW"/>
</dbReference>
<dbReference type="PROSITE" id="PS00870">
    <property type="entry name" value="CLPAB_1"/>
    <property type="match status" value="1"/>
</dbReference>
<dbReference type="FunFam" id="3.40.50.300:FF:000025">
    <property type="entry name" value="ATP-dependent Clp protease subunit"/>
    <property type="match status" value="1"/>
</dbReference>
<dbReference type="SUPFAM" id="SSF52540">
    <property type="entry name" value="P-loop containing nucleoside triphosphate hydrolases"/>
    <property type="match status" value="2"/>
</dbReference>
<dbReference type="GO" id="GO:0032991">
    <property type="term" value="C:protein-containing complex"/>
    <property type="evidence" value="ECO:0007669"/>
    <property type="project" value="UniProtKB-ARBA"/>
</dbReference>
<comment type="caution">
    <text evidence="13">The sequence shown here is derived from an EMBL/GenBank/DDBJ whole genome shotgun (WGS) entry which is preliminary data.</text>
</comment>
<evidence type="ECO:0000256" key="2">
    <source>
        <dbReference type="ARBA" id="ARBA00022528"/>
    </source>
</evidence>
<proteinExistence type="inferred from homology"/>
<dbReference type="InterPro" id="IPR003959">
    <property type="entry name" value="ATPase_AAA_core"/>
</dbReference>
<keyword evidence="6 10" id="KW-0067">ATP-binding</keyword>
<keyword evidence="3" id="KW-0934">Plastid</keyword>
<evidence type="ECO:0000259" key="12">
    <source>
        <dbReference type="PROSITE" id="PS51903"/>
    </source>
</evidence>
<dbReference type="Gene3D" id="1.10.1780.10">
    <property type="entry name" value="Clp, N-terminal domain"/>
    <property type="match status" value="1"/>
</dbReference>
<dbReference type="Gramene" id="PRQ16874">
    <property type="protein sequence ID" value="PRQ16874"/>
    <property type="gene ID" value="RchiOBHm_Chr7g0188931"/>
</dbReference>
<protein>
    <submittedName>
        <fullName evidence="13">Putative ClpA/B family, UVR domain, P-loop containing nucleoside triphosphate hydrolase</fullName>
    </submittedName>
</protein>
<organism evidence="13 14">
    <name type="scientific">Rosa chinensis</name>
    <name type="common">China rose</name>
    <dbReference type="NCBI Taxonomy" id="74649"/>
    <lineage>
        <taxon>Eukaryota</taxon>
        <taxon>Viridiplantae</taxon>
        <taxon>Streptophyta</taxon>
        <taxon>Embryophyta</taxon>
        <taxon>Tracheophyta</taxon>
        <taxon>Spermatophyta</taxon>
        <taxon>Magnoliopsida</taxon>
        <taxon>eudicotyledons</taxon>
        <taxon>Gunneridae</taxon>
        <taxon>Pentapetalae</taxon>
        <taxon>rosids</taxon>
        <taxon>fabids</taxon>
        <taxon>Rosales</taxon>
        <taxon>Rosaceae</taxon>
        <taxon>Rosoideae</taxon>
        <taxon>Rosoideae incertae sedis</taxon>
        <taxon>Rosa</taxon>
    </lineage>
</organism>
<dbReference type="InterPro" id="IPR003593">
    <property type="entry name" value="AAA+_ATPase"/>
</dbReference>
<evidence type="ECO:0000256" key="7">
    <source>
        <dbReference type="ARBA" id="ARBA00022946"/>
    </source>
</evidence>
<dbReference type="PROSITE" id="PS00871">
    <property type="entry name" value="CLPAB_2"/>
    <property type="match status" value="1"/>
</dbReference>
<keyword evidence="2" id="KW-0150">Chloroplast</keyword>
<dbReference type="Pfam" id="PF02861">
    <property type="entry name" value="Clp_N"/>
    <property type="match status" value="1"/>
</dbReference>
<gene>
    <name evidence="13" type="ORF">RchiOBHm_Chr7g0188931</name>
</gene>
<dbReference type="GO" id="GO:0034605">
    <property type="term" value="P:cellular response to heat"/>
    <property type="evidence" value="ECO:0007669"/>
    <property type="project" value="TreeGrafter"/>
</dbReference>
<dbReference type="GO" id="GO:0016887">
    <property type="term" value="F:ATP hydrolysis activity"/>
    <property type="evidence" value="ECO:0007669"/>
    <property type="project" value="InterPro"/>
</dbReference>
<dbReference type="PROSITE" id="PS50151">
    <property type="entry name" value="UVR"/>
    <property type="match status" value="1"/>
</dbReference>
<dbReference type="STRING" id="74649.A0A2P6P4M2"/>
<dbReference type="InterPro" id="IPR028299">
    <property type="entry name" value="ClpA/B_CS2"/>
</dbReference>
<dbReference type="PANTHER" id="PTHR11638">
    <property type="entry name" value="ATP-DEPENDENT CLP PROTEASE"/>
    <property type="match status" value="1"/>
</dbReference>
<evidence type="ECO:0000256" key="10">
    <source>
        <dbReference type="RuleBase" id="RU004432"/>
    </source>
</evidence>
<dbReference type="CDD" id="cd00009">
    <property type="entry name" value="AAA"/>
    <property type="match status" value="1"/>
</dbReference>
<dbReference type="PANTHER" id="PTHR11638:SF155">
    <property type="entry name" value="CHAPERONE PROTEIN CLPC1, CHLOROPLASTIC-LIKE"/>
    <property type="match status" value="1"/>
</dbReference>
<keyword evidence="14" id="KW-1185">Reference proteome</keyword>
<dbReference type="FunFam" id="3.40.50.300:FF:000010">
    <property type="entry name" value="Chaperone clpB 1, putative"/>
    <property type="match status" value="1"/>
</dbReference>
<dbReference type="InterPro" id="IPR027417">
    <property type="entry name" value="P-loop_NTPase"/>
</dbReference>
<dbReference type="PROSITE" id="PS51903">
    <property type="entry name" value="CLP_R"/>
    <property type="match status" value="1"/>
</dbReference>
<evidence type="ECO:0000313" key="13">
    <source>
        <dbReference type="EMBL" id="PRQ16874.1"/>
    </source>
</evidence>
<keyword evidence="8 10" id="KW-0143">Chaperone</keyword>
<dbReference type="Pfam" id="PF07724">
    <property type="entry name" value="AAA_2"/>
    <property type="match status" value="1"/>
</dbReference>
<dbReference type="EMBL" id="PDCK01000045">
    <property type="protein sequence ID" value="PRQ16874.1"/>
    <property type="molecule type" value="Genomic_DNA"/>
</dbReference>
<dbReference type="SUPFAM" id="SSF81923">
    <property type="entry name" value="Double Clp-N motif"/>
    <property type="match status" value="1"/>
</dbReference>
<feature type="domain" description="Clp R" evidence="12">
    <location>
        <begin position="92"/>
        <end position="235"/>
    </location>
</feature>
<evidence type="ECO:0000256" key="4">
    <source>
        <dbReference type="ARBA" id="ARBA00022737"/>
    </source>
</evidence>
<keyword evidence="7" id="KW-0809">Transit peptide</keyword>